<evidence type="ECO:0000259" key="9">
    <source>
        <dbReference type="Pfam" id="PF06750"/>
    </source>
</evidence>
<dbReference type="InterPro" id="IPR000045">
    <property type="entry name" value="Prepilin_IV_endopep_pep"/>
</dbReference>
<dbReference type="STRING" id="698762.SAMN00808754_2445"/>
<evidence type="ECO:0000256" key="2">
    <source>
        <dbReference type="ARBA" id="ARBA00005801"/>
    </source>
</evidence>
<dbReference type="AlphaFoldDB" id="A0A1W1VZ51"/>
<accession>A0A1W1VZ51</accession>
<keyword evidence="3" id="KW-1003">Cell membrane</keyword>
<feature type="transmembrane region" description="Helical" evidence="7">
    <location>
        <begin position="41"/>
        <end position="57"/>
    </location>
</feature>
<keyword evidence="11" id="KW-1185">Reference proteome</keyword>
<evidence type="ECO:0000256" key="1">
    <source>
        <dbReference type="ARBA" id="ARBA00004651"/>
    </source>
</evidence>
<feature type="domain" description="Prepilin type IV endopeptidase peptidase" evidence="8">
    <location>
        <begin position="101"/>
        <end position="203"/>
    </location>
</feature>
<comment type="subcellular location">
    <subcellularLocation>
        <location evidence="1">Cell membrane</location>
        <topology evidence="1">Multi-pass membrane protein</topology>
    </subcellularLocation>
</comment>
<dbReference type="Pfam" id="PF06750">
    <property type="entry name" value="A24_N_bact"/>
    <property type="match status" value="1"/>
</dbReference>
<evidence type="ECO:0000259" key="8">
    <source>
        <dbReference type="Pfam" id="PF01478"/>
    </source>
</evidence>
<keyword evidence="4 7" id="KW-0812">Transmembrane</keyword>
<evidence type="ECO:0000313" key="11">
    <source>
        <dbReference type="Proteomes" id="UP000192569"/>
    </source>
</evidence>
<dbReference type="OrthoDB" id="9789291at2"/>
<feature type="transmembrane region" description="Helical" evidence="7">
    <location>
        <begin position="220"/>
        <end position="243"/>
    </location>
</feature>
<dbReference type="Proteomes" id="UP000192569">
    <property type="component" value="Chromosome I"/>
</dbReference>
<reference evidence="10 11" key="1">
    <citation type="submission" date="2017-04" db="EMBL/GenBank/DDBJ databases">
        <authorList>
            <person name="Afonso C.L."/>
            <person name="Miller P.J."/>
            <person name="Scott M.A."/>
            <person name="Spackman E."/>
            <person name="Goraichik I."/>
            <person name="Dimitrov K.M."/>
            <person name="Suarez D.L."/>
            <person name="Swayne D.E."/>
        </authorList>
    </citation>
    <scope>NUCLEOTIDE SEQUENCE [LARGE SCALE GENOMIC DNA]</scope>
    <source>
        <strain evidence="10 11">ToBE</strain>
    </source>
</reference>
<protein>
    <submittedName>
        <fullName evidence="10">Type 4 prepilin peptidase 1 Aspartic peptidase. MEROPS family A24A</fullName>
    </submittedName>
</protein>
<evidence type="ECO:0000256" key="5">
    <source>
        <dbReference type="ARBA" id="ARBA00022989"/>
    </source>
</evidence>
<sequence length="249" mass="27138">MLVLGFFSGLLIGSFLNVVIHRLPRGETVVFGRSYCPKCKTVLAWYDLIPLFSYVILRGRCRYCRERISLRYPLVEFLTGAVFAALFFRLGFSLVLFKYLCLASILIAASFIDTEYYLIPNRLIFTALVIGGGFLLSNIEITIGSGLLGALSAGGLLLLLNIVSRGNVGGGDIKLAAVLGLFLGWPLGFLAVLLGLFLAGTVGFFLLAARIKGRKDPLPLAPFLSAGACIAFFGGPSILYWYLSRFWIG</sequence>
<name>A0A1W1VZ51_9FIRM</name>
<dbReference type="GO" id="GO:0004190">
    <property type="term" value="F:aspartic-type endopeptidase activity"/>
    <property type="evidence" value="ECO:0007669"/>
    <property type="project" value="InterPro"/>
</dbReference>
<organism evidence="10 11">
    <name type="scientific">Thermanaeromonas toyohensis ToBE</name>
    <dbReference type="NCBI Taxonomy" id="698762"/>
    <lineage>
        <taxon>Bacteria</taxon>
        <taxon>Bacillati</taxon>
        <taxon>Bacillota</taxon>
        <taxon>Clostridia</taxon>
        <taxon>Neomoorellales</taxon>
        <taxon>Neomoorellaceae</taxon>
        <taxon>Thermanaeromonas</taxon>
    </lineage>
</organism>
<proteinExistence type="inferred from homology"/>
<dbReference type="Pfam" id="PF01478">
    <property type="entry name" value="Peptidase_A24"/>
    <property type="match status" value="1"/>
</dbReference>
<feature type="transmembrane region" description="Helical" evidence="7">
    <location>
        <begin position="175"/>
        <end position="208"/>
    </location>
</feature>
<feature type="transmembrane region" description="Helical" evidence="7">
    <location>
        <begin position="143"/>
        <end position="163"/>
    </location>
</feature>
<dbReference type="PANTHER" id="PTHR30487">
    <property type="entry name" value="TYPE 4 PREPILIN-LIKE PROTEINS LEADER PEPTIDE-PROCESSING ENZYME"/>
    <property type="match status" value="1"/>
</dbReference>
<gene>
    <name evidence="10" type="ORF">SAMN00808754_2445</name>
</gene>
<dbReference type="GO" id="GO:0005886">
    <property type="term" value="C:plasma membrane"/>
    <property type="evidence" value="ECO:0007669"/>
    <property type="project" value="UniProtKB-SubCell"/>
</dbReference>
<dbReference type="EMBL" id="LT838272">
    <property type="protein sequence ID" value="SMB98616.1"/>
    <property type="molecule type" value="Genomic_DNA"/>
</dbReference>
<evidence type="ECO:0000256" key="3">
    <source>
        <dbReference type="ARBA" id="ARBA00022475"/>
    </source>
</evidence>
<evidence type="ECO:0000256" key="6">
    <source>
        <dbReference type="ARBA" id="ARBA00023136"/>
    </source>
</evidence>
<dbReference type="Gene3D" id="1.20.120.1220">
    <property type="match status" value="1"/>
</dbReference>
<dbReference type="InterPro" id="IPR050882">
    <property type="entry name" value="Prepilin_peptidase/N-MTase"/>
</dbReference>
<feature type="transmembrane region" description="Helical" evidence="7">
    <location>
        <begin position="94"/>
        <end position="112"/>
    </location>
</feature>
<feature type="transmembrane region" description="Helical" evidence="7">
    <location>
        <begin position="119"/>
        <end position="137"/>
    </location>
</feature>
<evidence type="ECO:0000256" key="4">
    <source>
        <dbReference type="ARBA" id="ARBA00022692"/>
    </source>
</evidence>
<evidence type="ECO:0000313" key="10">
    <source>
        <dbReference type="EMBL" id="SMB98616.1"/>
    </source>
</evidence>
<dbReference type="InterPro" id="IPR010627">
    <property type="entry name" value="Prepilin_pept_A24_N"/>
</dbReference>
<dbReference type="GO" id="GO:0006465">
    <property type="term" value="P:signal peptide processing"/>
    <property type="evidence" value="ECO:0007669"/>
    <property type="project" value="TreeGrafter"/>
</dbReference>
<comment type="similarity">
    <text evidence="2">Belongs to the peptidase A24 family.</text>
</comment>
<keyword evidence="5 7" id="KW-1133">Transmembrane helix</keyword>
<evidence type="ECO:0000256" key="7">
    <source>
        <dbReference type="SAM" id="Phobius"/>
    </source>
</evidence>
<keyword evidence="6 7" id="KW-0472">Membrane</keyword>
<dbReference type="RefSeq" id="WP_084665996.1">
    <property type="nucleotide sequence ID" value="NZ_LT838272.1"/>
</dbReference>
<feature type="domain" description="Prepilin peptidase A24 N-terminal" evidence="9">
    <location>
        <begin position="9"/>
        <end position="89"/>
    </location>
</feature>
<dbReference type="PANTHER" id="PTHR30487:SF0">
    <property type="entry name" value="PREPILIN LEADER PEPTIDASE_N-METHYLTRANSFERASE-RELATED"/>
    <property type="match status" value="1"/>
</dbReference>